<dbReference type="EMBL" id="JXBC01000013">
    <property type="protein sequence ID" value="KIU05510.1"/>
    <property type="molecule type" value="Genomic_DNA"/>
</dbReference>
<dbReference type="InterPro" id="IPR010359">
    <property type="entry name" value="IrrE_HExxH"/>
</dbReference>
<comment type="caution">
    <text evidence="2">The sequence shown here is derived from an EMBL/GenBank/DDBJ whole genome shotgun (WGS) entry which is preliminary data.</text>
</comment>
<dbReference type="AlphaFoldDB" id="A0A0D1KB82"/>
<sequence length="155" mass="18118">MSYESLLIESEDTVTVFEKKLSRRIKGLYSDGIVWINKKLSNTEKREVLAEELGHHFTTAGQILDQSTVQNRKQELRARNWAYKKLVPLNKIIQAHKAGIKNRYELAEFLNVTEKFLDEALKRYIEEYGLYKEVNGLTICFQPLGVIEMFETFQV</sequence>
<reference evidence="2 3" key="1">
    <citation type="submission" date="2014-12" db="EMBL/GenBank/DDBJ databases">
        <title>Comparative genome analysis of Bacillus coagulans HM-08, Clostridium butyricum HM-68, Bacillus subtilis HM-66 and Bacillus licheniformis BL-09.</title>
        <authorList>
            <person name="Zhang H."/>
        </authorList>
    </citation>
    <scope>NUCLEOTIDE SEQUENCE [LARGE SCALE GENOMIC DNA]</scope>
    <source>
        <strain evidence="2 3">HM-66</strain>
    </source>
</reference>
<name>A0A0D1KB82_BACIU</name>
<accession>A0A0D1KB82</accession>
<evidence type="ECO:0000313" key="2">
    <source>
        <dbReference type="EMBL" id="KIU05510.1"/>
    </source>
</evidence>
<feature type="domain" description="IrrE N-terminal-like" evidence="1">
    <location>
        <begin position="16"/>
        <end position="122"/>
    </location>
</feature>
<evidence type="ECO:0000259" key="1">
    <source>
        <dbReference type="Pfam" id="PF06114"/>
    </source>
</evidence>
<dbReference type="PATRIC" id="fig|1423.173.peg.4049"/>
<dbReference type="RefSeq" id="WP_043858645.1">
    <property type="nucleotide sequence ID" value="NZ_FWZZ01000001.1"/>
</dbReference>
<evidence type="ECO:0000313" key="3">
    <source>
        <dbReference type="Proteomes" id="UP000032247"/>
    </source>
</evidence>
<proteinExistence type="predicted"/>
<dbReference type="Pfam" id="PF06114">
    <property type="entry name" value="Peptidase_M78"/>
    <property type="match status" value="1"/>
</dbReference>
<organism evidence="2 3">
    <name type="scientific">Bacillus subtilis</name>
    <dbReference type="NCBI Taxonomy" id="1423"/>
    <lineage>
        <taxon>Bacteria</taxon>
        <taxon>Bacillati</taxon>
        <taxon>Bacillota</taxon>
        <taxon>Bacilli</taxon>
        <taxon>Bacillales</taxon>
        <taxon>Bacillaceae</taxon>
        <taxon>Bacillus</taxon>
    </lineage>
</organism>
<protein>
    <recommendedName>
        <fullName evidence="1">IrrE N-terminal-like domain-containing protein</fullName>
    </recommendedName>
</protein>
<gene>
    <name evidence="2" type="ORF">SC09_contig4orf00316</name>
</gene>
<dbReference type="Proteomes" id="UP000032247">
    <property type="component" value="Unassembled WGS sequence"/>
</dbReference>